<proteinExistence type="predicted"/>
<keyword evidence="2" id="KW-0472">Membrane</keyword>
<reference evidence="3" key="1">
    <citation type="submission" date="2023-02" db="EMBL/GenBank/DDBJ databases">
        <title>Mating type loci evolution in Malassezia.</title>
        <authorList>
            <person name="Coelho M.A."/>
        </authorList>
    </citation>
    <scope>NUCLEOTIDE SEQUENCE</scope>
    <source>
        <strain evidence="3">CBS 14136</strain>
    </source>
</reference>
<feature type="region of interest" description="Disordered" evidence="1">
    <location>
        <begin position="194"/>
        <end position="256"/>
    </location>
</feature>
<keyword evidence="4" id="KW-1185">Reference proteome</keyword>
<accession>A0AAF0FFA9</accession>
<evidence type="ECO:0000313" key="3">
    <source>
        <dbReference type="EMBL" id="WFD43567.1"/>
    </source>
</evidence>
<feature type="compositionally biased region" description="Polar residues" evidence="1">
    <location>
        <begin position="211"/>
        <end position="222"/>
    </location>
</feature>
<keyword evidence="2" id="KW-1133">Transmembrane helix</keyword>
<evidence type="ECO:0000256" key="2">
    <source>
        <dbReference type="SAM" id="Phobius"/>
    </source>
</evidence>
<evidence type="ECO:0000256" key="1">
    <source>
        <dbReference type="SAM" id="MobiDB-lite"/>
    </source>
</evidence>
<sequence length="689" mass="74424">MTSTTGILVGVAVGLSVGTVFVVALGLTMGVMIRRHWRLKRQRSLDRANLKIWHTDPYSSYLEKTWTHPTGDEENAPHYLYNIPESPAQLPSDVSITATPSGRPASNPVSPTTMQVGKPNSRAAEESVSPRTKTGPMPLLPVQDNDDVRFPAAVSEQAQRPSVQWMRNTLPASLQSGSGDDTSGEIRSGSFKNKMSLSRSISRMQSIRLGSPNNTRNGNRRSVLSRFPSSFRSNRPSRRVTPNSQEEGSIGTPDGQIPMARRIARGQSRFRNDSSSYGSSYGAGDWDEFIIDPAAITEIAVPEPAVLADHRDASTASQYLHERIAAWQESSIDAGILNESPVAKTELSTKMQPSQPQRSATQSTVQSNYSRASANEQSSVNAVPARSSQLLRIPSIRPEFMAETTLDSWLIAEDPRIQAPSSSGHSSGLFAEVEFATANSESAPPSEVMSHARDSIMSTTLNAKPTNANQAPASNTLAAPVSVAVKRLSAHAPRTPSPLGLNNVSQPQPYEASLSSRSSFPASARMSNDLPGNWKHHSNTTASTQLTWPDEASALAEEDPGVALVKLQREPSTRQVAADRVAEANKAWASRLDTELLNKKPEVIPQIQSGPKQTTPNSRSAMPGRFSMESSDLSSTDSVHTEEGVDALSPLATPALGSPITMMQAYFHHDNSQKMDGVSFWSEPSAVRS</sequence>
<feature type="region of interest" description="Disordered" evidence="1">
    <location>
        <begin position="599"/>
        <end position="644"/>
    </location>
</feature>
<keyword evidence="2" id="KW-0812">Transmembrane</keyword>
<organism evidence="3 4">
    <name type="scientific">Malassezia psittaci</name>
    <dbReference type="NCBI Taxonomy" id="1821823"/>
    <lineage>
        <taxon>Eukaryota</taxon>
        <taxon>Fungi</taxon>
        <taxon>Dikarya</taxon>
        <taxon>Basidiomycota</taxon>
        <taxon>Ustilaginomycotina</taxon>
        <taxon>Malasseziomycetes</taxon>
        <taxon>Malasseziales</taxon>
        <taxon>Malasseziaceae</taxon>
        <taxon>Malassezia</taxon>
    </lineage>
</organism>
<feature type="compositionally biased region" description="Polar residues" evidence="1">
    <location>
        <begin position="346"/>
        <end position="386"/>
    </location>
</feature>
<feature type="compositionally biased region" description="Low complexity" evidence="1">
    <location>
        <begin position="627"/>
        <end position="638"/>
    </location>
</feature>
<feature type="compositionally biased region" description="Low complexity" evidence="1">
    <location>
        <begin position="225"/>
        <end position="234"/>
    </location>
</feature>
<feature type="compositionally biased region" description="Polar residues" evidence="1">
    <location>
        <begin position="606"/>
        <end position="620"/>
    </location>
</feature>
<dbReference type="Proteomes" id="UP001214628">
    <property type="component" value="Chromosome 2"/>
</dbReference>
<feature type="transmembrane region" description="Helical" evidence="2">
    <location>
        <begin position="6"/>
        <end position="33"/>
    </location>
</feature>
<dbReference type="AlphaFoldDB" id="A0AAF0FFA9"/>
<feature type="compositionally biased region" description="Polar residues" evidence="1">
    <location>
        <begin position="194"/>
        <end position="205"/>
    </location>
</feature>
<protein>
    <submittedName>
        <fullName evidence="3">Uncharacterized protein</fullName>
    </submittedName>
</protein>
<feature type="region of interest" description="Disordered" evidence="1">
    <location>
        <begin position="488"/>
        <end position="540"/>
    </location>
</feature>
<gene>
    <name evidence="3" type="ORF">MPSI1_002230</name>
</gene>
<feature type="region of interest" description="Disordered" evidence="1">
    <location>
        <begin position="96"/>
        <end position="144"/>
    </location>
</feature>
<dbReference type="EMBL" id="CP118376">
    <property type="protein sequence ID" value="WFD43567.1"/>
    <property type="molecule type" value="Genomic_DNA"/>
</dbReference>
<evidence type="ECO:0000313" key="4">
    <source>
        <dbReference type="Proteomes" id="UP001214628"/>
    </source>
</evidence>
<feature type="region of interest" description="Disordered" evidence="1">
    <location>
        <begin position="345"/>
        <end position="386"/>
    </location>
</feature>
<name>A0AAF0FFA9_9BASI</name>
<feature type="compositionally biased region" description="Low complexity" evidence="1">
    <location>
        <begin position="512"/>
        <end position="527"/>
    </location>
</feature>